<dbReference type="EC" id="3.4.16.-" evidence="2"/>
<evidence type="ECO:0000256" key="1">
    <source>
        <dbReference type="ARBA" id="ARBA00009431"/>
    </source>
</evidence>
<dbReference type="Proteomes" id="UP000887540">
    <property type="component" value="Unplaced"/>
</dbReference>
<organism evidence="3 4">
    <name type="scientific">Acrobeloides nanus</name>
    <dbReference type="NCBI Taxonomy" id="290746"/>
    <lineage>
        <taxon>Eukaryota</taxon>
        <taxon>Metazoa</taxon>
        <taxon>Ecdysozoa</taxon>
        <taxon>Nematoda</taxon>
        <taxon>Chromadorea</taxon>
        <taxon>Rhabditida</taxon>
        <taxon>Tylenchina</taxon>
        <taxon>Cephalobomorpha</taxon>
        <taxon>Cephaloboidea</taxon>
        <taxon>Cephalobidae</taxon>
        <taxon>Acrobeloides</taxon>
    </lineage>
</organism>
<sequence>MLFQPNFKTYSGYLNANSNGTWKLHYMLTESRNNPEQAPLLFWFNGGPGCSSFSGSFEELGPFYIYKDGKSIYENVYSWNYQANVLYLESPVGTGYSYSTDDPHYHKADDDQSLEQNLHALKDFFSRVMPKYQNRPFFLSGESYAGVYLPMLGAAITNGTLDGSFPNKNFAGIAIGNGFMDVPGLTNSLILWSNYHGRISLDNWERLKKPDCCNTTSDIDSCDWTQNLESQNRIDFVGKNTPCGNILNDIINATGLYPALDPYNYYEDCYIGSQITWFAKPRRHYRGIRDETNDPNYFQNPANLINRDSTDNMWGYPCWQENYVFTYFNDPSVQTAFHIDQAWMNAKINFSDCNADLYNQYINKYNTMDQFFDTILKNIENPTYPVKNFRILIYNGDVDTVCNFLGDSKFIKKVSDRNGFTSNNRTRWWYRTNIAGFYQTYSSKSSRTTIDVLTVKGAGHMVPMDRAGPSQQMITNFMLYNGSIVDYSYNKNINENPTPIPLLNNNSSTQPTGAGISQKPLAVTIITALCFILFTKVNCW</sequence>
<dbReference type="WBParaSite" id="ACRNAN_scaffold1799.g26372.t1">
    <property type="protein sequence ID" value="ACRNAN_scaffold1799.g26372.t1"/>
    <property type="gene ID" value="ACRNAN_scaffold1799.g26372"/>
</dbReference>
<dbReference type="InterPro" id="IPR001563">
    <property type="entry name" value="Peptidase_S10"/>
</dbReference>
<keyword evidence="2" id="KW-0121">Carboxypeptidase</keyword>
<dbReference type="InterPro" id="IPR033124">
    <property type="entry name" value="Ser_caboxypep_his_AS"/>
</dbReference>
<proteinExistence type="inferred from homology"/>
<evidence type="ECO:0000313" key="4">
    <source>
        <dbReference type="WBParaSite" id="ACRNAN_scaffold1799.g26372.t1"/>
    </source>
</evidence>
<accession>A0A914D582</accession>
<dbReference type="GO" id="GO:0006508">
    <property type="term" value="P:proteolysis"/>
    <property type="evidence" value="ECO:0007669"/>
    <property type="project" value="UniProtKB-KW"/>
</dbReference>
<protein>
    <recommendedName>
        <fullName evidence="2">Carboxypeptidase</fullName>
        <ecNumber evidence="2">3.4.16.-</ecNumber>
    </recommendedName>
</protein>
<dbReference type="PANTHER" id="PTHR11802:SF70">
    <property type="entry name" value="SERINE CARBOXYPEPTIDASE CTSA-3.1"/>
    <property type="match status" value="1"/>
</dbReference>
<dbReference type="PROSITE" id="PS00131">
    <property type="entry name" value="CARBOXYPEPT_SER_SER"/>
    <property type="match status" value="1"/>
</dbReference>
<keyword evidence="2" id="KW-0378">Hydrolase</keyword>
<keyword evidence="3" id="KW-1185">Reference proteome</keyword>
<evidence type="ECO:0000313" key="3">
    <source>
        <dbReference type="Proteomes" id="UP000887540"/>
    </source>
</evidence>
<dbReference type="Gene3D" id="3.40.50.1820">
    <property type="entry name" value="alpha/beta hydrolase"/>
    <property type="match status" value="1"/>
</dbReference>
<comment type="similarity">
    <text evidence="1 2">Belongs to the peptidase S10 family.</text>
</comment>
<dbReference type="InterPro" id="IPR018202">
    <property type="entry name" value="Ser_caboxypep_ser_AS"/>
</dbReference>
<dbReference type="PANTHER" id="PTHR11802">
    <property type="entry name" value="SERINE PROTEASE FAMILY S10 SERINE CARBOXYPEPTIDASE"/>
    <property type="match status" value="1"/>
</dbReference>
<name>A0A914D582_9BILA</name>
<dbReference type="SUPFAM" id="SSF53474">
    <property type="entry name" value="alpha/beta-Hydrolases"/>
    <property type="match status" value="1"/>
</dbReference>
<dbReference type="PROSITE" id="PS00560">
    <property type="entry name" value="CARBOXYPEPT_SER_HIS"/>
    <property type="match status" value="1"/>
</dbReference>
<evidence type="ECO:0000256" key="2">
    <source>
        <dbReference type="RuleBase" id="RU361156"/>
    </source>
</evidence>
<dbReference type="GO" id="GO:0004185">
    <property type="term" value="F:serine-type carboxypeptidase activity"/>
    <property type="evidence" value="ECO:0007669"/>
    <property type="project" value="UniProtKB-UniRule"/>
</dbReference>
<dbReference type="Pfam" id="PF00450">
    <property type="entry name" value="Peptidase_S10"/>
    <property type="match status" value="1"/>
</dbReference>
<dbReference type="PRINTS" id="PR00724">
    <property type="entry name" value="CRBOXYPTASEC"/>
</dbReference>
<dbReference type="AlphaFoldDB" id="A0A914D582"/>
<keyword evidence="2" id="KW-0645">Protease</keyword>
<dbReference type="InterPro" id="IPR029058">
    <property type="entry name" value="AB_hydrolase_fold"/>
</dbReference>
<reference evidence="4" key="1">
    <citation type="submission" date="2022-11" db="UniProtKB">
        <authorList>
            <consortium name="WormBaseParasite"/>
        </authorList>
    </citation>
    <scope>IDENTIFICATION</scope>
</reference>